<dbReference type="Proteomes" id="UP000232587">
    <property type="component" value="Unassembled WGS sequence"/>
</dbReference>
<feature type="chain" id="PRO_5014832368" description="Beta/gamma crystallin" evidence="1">
    <location>
        <begin position="25"/>
        <end position="185"/>
    </location>
</feature>
<reference evidence="2 3" key="1">
    <citation type="submission" date="2017-11" db="EMBL/GenBank/DDBJ databases">
        <title>Genomic Encyclopedia of Type Strains, Phase III (KMG-III): the genomes of soil and plant-associated and newly described type strains.</title>
        <authorList>
            <person name="Whitman W."/>
        </authorList>
    </citation>
    <scope>NUCLEOTIDE SEQUENCE [LARGE SCALE GENOMIC DNA]</scope>
    <source>
        <strain evidence="2 3">CGMCC 1.12274</strain>
    </source>
</reference>
<dbReference type="InterPro" id="IPR011024">
    <property type="entry name" value="G_crystallin-like"/>
</dbReference>
<dbReference type="RefSeq" id="WP_157812510.1">
    <property type="nucleotide sequence ID" value="NZ_PHUF01000003.1"/>
</dbReference>
<dbReference type="OrthoDB" id="7186950at2"/>
<dbReference type="AlphaFoldDB" id="A0A2N0HKU1"/>
<accession>A0A2N0HKU1</accession>
<evidence type="ECO:0000313" key="2">
    <source>
        <dbReference type="EMBL" id="PKB19552.1"/>
    </source>
</evidence>
<organism evidence="2 3">
    <name type="scientific">Novosphingobium kunmingense</name>
    <dbReference type="NCBI Taxonomy" id="1211806"/>
    <lineage>
        <taxon>Bacteria</taxon>
        <taxon>Pseudomonadati</taxon>
        <taxon>Pseudomonadota</taxon>
        <taxon>Alphaproteobacteria</taxon>
        <taxon>Sphingomonadales</taxon>
        <taxon>Sphingomonadaceae</taxon>
        <taxon>Novosphingobium</taxon>
    </lineage>
</organism>
<keyword evidence="1" id="KW-0732">Signal</keyword>
<keyword evidence="3" id="KW-1185">Reference proteome</keyword>
<dbReference type="SUPFAM" id="SSF49695">
    <property type="entry name" value="gamma-Crystallin-like"/>
    <property type="match status" value="1"/>
</dbReference>
<evidence type="ECO:0000256" key="1">
    <source>
        <dbReference type="SAM" id="SignalP"/>
    </source>
</evidence>
<gene>
    <name evidence="2" type="ORF">B0I00_1788</name>
</gene>
<evidence type="ECO:0008006" key="4">
    <source>
        <dbReference type="Google" id="ProtNLM"/>
    </source>
</evidence>
<dbReference type="Gene3D" id="2.60.20.10">
    <property type="entry name" value="Crystallins"/>
    <property type="match status" value="1"/>
</dbReference>
<feature type="signal peptide" evidence="1">
    <location>
        <begin position="1"/>
        <end position="24"/>
    </location>
</feature>
<evidence type="ECO:0000313" key="3">
    <source>
        <dbReference type="Proteomes" id="UP000232587"/>
    </source>
</evidence>
<name>A0A2N0HKU1_9SPHN</name>
<protein>
    <recommendedName>
        <fullName evidence="4">Beta/gamma crystallin</fullName>
    </recommendedName>
</protein>
<sequence length="185" mass="19881">MVFRTFVVLAAAAAALATPGGSLAQTAGELTLYSDIAFRGQSYTVTGPREHINMPFVARSARLSGGESWQVCTGDSYSGQCNTVRDDQGNIAWNVRSARPAQGWTVPGVPGNDQSLRGMAAEFYPYPTTNGRRVASCSNGAAACATQAADRFCRAKGWTLSAYSKQQTINRRIYLADVLCARTRR</sequence>
<comment type="caution">
    <text evidence="2">The sequence shown here is derived from an EMBL/GenBank/DDBJ whole genome shotgun (WGS) entry which is preliminary data.</text>
</comment>
<proteinExistence type="predicted"/>
<dbReference type="EMBL" id="PHUF01000003">
    <property type="protein sequence ID" value="PKB19552.1"/>
    <property type="molecule type" value="Genomic_DNA"/>
</dbReference>